<proteinExistence type="predicted"/>
<dbReference type="EMBL" id="UYRT01086845">
    <property type="protein sequence ID" value="VDN31846.1"/>
    <property type="molecule type" value="Genomic_DNA"/>
</dbReference>
<protein>
    <submittedName>
        <fullName evidence="1 3">Uncharacterized protein</fullName>
    </submittedName>
</protein>
<accession>A0A183EBZ4</accession>
<evidence type="ECO:0000313" key="2">
    <source>
        <dbReference type="Proteomes" id="UP000271098"/>
    </source>
</evidence>
<dbReference type="WBParaSite" id="GPUH_0001851001-mRNA-1">
    <property type="protein sequence ID" value="GPUH_0001851001-mRNA-1"/>
    <property type="gene ID" value="GPUH_0001851001"/>
</dbReference>
<organism evidence="3">
    <name type="scientific">Gongylonema pulchrum</name>
    <dbReference type="NCBI Taxonomy" id="637853"/>
    <lineage>
        <taxon>Eukaryota</taxon>
        <taxon>Metazoa</taxon>
        <taxon>Ecdysozoa</taxon>
        <taxon>Nematoda</taxon>
        <taxon>Chromadorea</taxon>
        <taxon>Rhabditida</taxon>
        <taxon>Spirurina</taxon>
        <taxon>Spiruromorpha</taxon>
        <taxon>Spiruroidea</taxon>
        <taxon>Gongylonematidae</taxon>
        <taxon>Gongylonema</taxon>
    </lineage>
</organism>
<dbReference type="AlphaFoldDB" id="A0A183EBZ4"/>
<dbReference type="Gene3D" id="3.90.180.10">
    <property type="entry name" value="Medium-chain alcohol dehydrogenases, catalytic domain"/>
    <property type="match status" value="1"/>
</dbReference>
<reference evidence="1 2" key="2">
    <citation type="submission" date="2018-11" db="EMBL/GenBank/DDBJ databases">
        <authorList>
            <consortium name="Pathogen Informatics"/>
        </authorList>
    </citation>
    <scope>NUCLEOTIDE SEQUENCE [LARGE SCALE GENOMIC DNA]</scope>
</reference>
<dbReference type="Proteomes" id="UP000271098">
    <property type="component" value="Unassembled WGS sequence"/>
</dbReference>
<sequence length="84" mass="9053">MDESQAQCSCSRDSDASALSHNKRIVFVRRPGENNFPTADCFQCEDCPAPNGSDVAAGQCIVRTLYLSVDPAQVPSPLTIFCSL</sequence>
<reference evidence="3" key="1">
    <citation type="submission" date="2016-06" db="UniProtKB">
        <authorList>
            <consortium name="WormBaseParasite"/>
        </authorList>
    </citation>
    <scope>IDENTIFICATION</scope>
</reference>
<name>A0A183EBZ4_9BILA</name>
<dbReference type="OrthoDB" id="5866880at2759"/>
<dbReference type="SUPFAM" id="SSF50129">
    <property type="entry name" value="GroES-like"/>
    <property type="match status" value="1"/>
</dbReference>
<keyword evidence="2" id="KW-1185">Reference proteome</keyword>
<dbReference type="InterPro" id="IPR011032">
    <property type="entry name" value="GroES-like_sf"/>
</dbReference>
<evidence type="ECO:0000313" key="3">
    <source>
        <dbReference type="WBParaSite" id="GPUH_0001851001-mRNA-1"/>
    </source>
</evidence>
<evidence type="ECO:0000313" key="1">
    <source>
        <dbReference type="EMBL" id="VDN31846.1"/>
    </source>
</evidence>
<gene>
    <name evidence="1" type="ORF">GPUH_LOCUS18482</name>
</gene>